<accession>Q026H6</accession>
<evidence type="ECO:0000256" key="1">
    <source>
        <dbReference type="SAM" id="MobiDB-lite"/>
    </source>
</evidence>
<dbReference type="eggNOG" id="COG2382">
    <property type="taxonomic scope" value="Bacteria"/>
</dbReference>
<feature type="region of interest" description="Disordered" evidence="1">
    <location>
        <begin position="24"/>
        <end position="85"/>
    </location>
</feature>
<dbReference type="InParanoid" id="Q026H6"/>
<dbReference type="PANTHER" id="PTHR48098">
    <property type="entry name" value="ENTEROCHELIN ESTERASE-RELATED"/>
    <property type="match status" value="1"/>
</dbReference>
<dbReference type="STRING" id="234267.Acid_2103"/>
<dbReference type="InterPro" id="IPR000801">
    <property type="entry name" value="Esterase-like"/>
</dbReference>
<feature type="region of interest" description="Disordered" evidence="1">
    <location>
        <begin position="582"/>
        <end position="613"/>
    </location>
</feature>
<feature type="compositionally biased region" description="Low complexity" evidence="1">
    <location>
        <begin position="589"/>
        <end position="599"/>
    </location>
</feature>
<dbReference type="Gene3D" id="2.60.40.10">
    <property type="entry name" value="Immunoglobulins"/>
    <property type="match status" value="1"/>
</dbReference>
<dbReference type="AlphaFoldDB" id="Q026H6"/>
<feature type="chain" id="PRO_5004163699" evidence="2">
    <location>
        <begin position="22"/>
        <end position="755"/>
    </location>
</feature>
<dbReference type="InterPro" id="IPR014756">
    <property type="entry name" value="Ig_E-set"/>
</dbReference>
<dbReference type="PANTHER" id="PTHR48098:SF1">
    <property type="entry name" value="DIACYLGLYCEROL ACYLTRANSFERASE_MYCOLYLTRANSFERASE AG85A"/>
    <property type="match status" value="1"/>
</dbReference>
<dbReference type="InterPro" id="IPR013783">
    <property type="entry name" value="Ig-like_fold"/>
</dbReference>
<proteinExistence type="predicted"/>
<organism evidence="3">
    <name type="scientific">Solibacter usitatus (strain Ellin6076)</name>
    <dbReference type="NCBI Taxonomy" id="234267"/>
    <lineage>
        <taxon>Bacteria</taxon>
        <taxon>Pseudomonadati</taxon>
        <taxon>Acidobacteriota</taxon>
        <taxon>Terriglobia</taxon>
        <taxon>Bryobacterales</taxon>
        <taxon>Solibacteraceae</taxon>
        <taxon>Candidatus Solibacter</taxon>
    </lineage>
</organism>
<feature type="signal peptide" evidence="2">
    <location>
        <begin position="1"/>
        <end position="21"/>
    </location>
</feature>
<dbReference type="InterPro" id="IPR050583">
    <property type="entry name" value="Mycobacterial_A85_antigen"/>
</dbReference>
<dbReference type="Gene3D" id="3.40.50.1820">
    <property type="entry name" value="alpha/beta hydrolase"/>
    <property type="match status" value="2"/>
</dbReference>
<dbReference type="HOGENOM" id="CLU_015241_1_0_0"/>
<evidence type="ECO:0000313" key="3">
    <source>
        <dbReference type="EMBL" id="ABJ83093.1"/>
    </source>
</evidence>
<dbReference type="EMBL" id="CP000473">
    <property type="protein sequence ID" value="ABJ83093.1"/>
    <property type="molecule type" value="Genomic_DNA"/>
</dbReference>
<feature type="compositionally biased region" description="Low complexity" evidence="1">
    <location>
        <begin position="31"/>
        <end position="52"/>
    </location>
</feature>
<sequence precursor="true">MTRLLVFGSLAAILAGGACLAQTPRKSNNSGAAVEQQSAAPAAGAPVPQVAGRGAGRGGFGGPIELGPDDKPAFADPPAGFNAKRDNIRHGELTHVEYDSKSLGTRRRMRVYTPPGYSTTRKYPVLYLLHGIGGTDTEWTEACHANTIIDNLLAEGKIQPMVMVFPDGNSSRTVADLAAGGRGAAPPGTPGAGRGRGGMNMEAWLTPFENDLLKDIIPYIDSHYSVLTDRDHRALAGLSMGGGQTLNIGLVHPETFAWVGGFSSAPDTRQPPSALVPDPSVTKQLKLVWLACGNKDGLIRISQGVHNYLKENGVAHIWHVDGNAHDTTEWDNNLYLFSQHIFGAQPAPGMLAAQAAPAGRGAQAGTARPPVEIDKTAPVEDFKPSALNASVNGQTRQYPEVNSQGRVRTTFKAPTAQSVLLDIGGVKYPMTKGEDGVWTGVSNAQDEGFHYYQLNVDGVSVPDPGALMFYGASRWGSGVEVPAHDADFYAMKEVPHGQLREVHFYSNIAHTTLQCYVYTPAEYEKGSKRYPVLYLQHGAGEDEHGWGGQGHAGLIMDNLIAVGKAKPFLIVIANSYIPGTGGPGGRGAARGPAPAGAPGVPAPGGPGGPGRGRGFVLTDTPFEHVLVEEMIPFIDANFRTLADQPHRALAGLSMGGMLTHGISLAHLDKFSHIGMFSGGSIAVSEIKDMADFKKKVKVVFVGYGSRENGATGKTNVEELKNAGVNAVYYESPLTAHEWLSWRRDLHEFAPLLFQK</sequence>
<keyword evidence="2" id="KW-0732">Signal</keyword>
<feature type="compositionally biased region" description="Gly residues" evidence="1">
    <location>
        <begin position="53"/>
        <end position="64"/>
    </location>
</feature>
<dbReference type="KEGG" id="sus:Acid_2103"/>
<evidence type="ECO:0000256" key="2">
    <source>
        <dbReference type="SAM" id="SignalP"/>
    </source>
</evidence>
<dbReference type="PROSITE" id="PS51257">
    <property type="entry name" value="PROKAR_LIPOPROTEIN"/>
    <property type="match status" value="1"/>
</dbReference>
<dbReference type="GO" id="GO:0016747">
    <property type="term" value="F:acyltransferase activity, transferring groups other than amino-acyl groups"/>
    <property type="evidence" value="ECO:0007669"/>
    <property type="project" value="TreeGrafter"/>
</dbReference>
<dbReference type="Pfam" id="PF00756">
    <property type="entry name" value="Esterase"/>
    <property type="match status" value="2"/>
</dbReference>
<name>Q026H6_SOLUE</name>
<dbReference type="SUPFAM" id="SSF81296">
    <property type="entry name" value="E set domains"/>
    <property type="match status" value="1"/>
</dbReference>
<gene>
    <name evidence="3" type="ordered locus">Acid_2103</name>
</gene>
<dbReference type="CDD" id="cd02858">
    <property type="entry name" value="E_set_Esterase_N"/>
    <property type="match status" value="1"/>
</dbReference>
<dbReference type="InterPro" id="IPR029058">
    <property type="entry name" value="AB_hydrolase_fold"/>
</dbReference>
<dbReference type="SUPFAM" id="SSF53474">
    <property type="entry name" value="alpha/beta-Hydrolases"/>
    <property type="match status" value="2"/>
</dbReference>
<reference evidence="3" key="1">
    <citation type="submission" date="2006-10" db="EMBL/GenBank/DDBJ databases">
        <title>Complete sequence of Solibacter usitatus Ellin6076.</title>
        <authorList>
            <consortium name="US DOE Joint Genome Institute"/>
            <person name="Copeland A."/>
            <person name="Lucas S."/>
            <person name="Lapidus A."/>
            <person name="Barry K."/>
            <person name="Detter J.C."/>
            <person name="Glavina del Rio T."/>
            <person name="Hammon N."/>
            <person name="Israni S."/>
            <person name="Dalin E."/>
            <person name="Tice H."/>
            <person name="Pitluck S."/>
            <person name="Thompson L.S."/>
            <person name="Brettin T."/>
            <person name="Bruce D."/>
            <person name="Han C."/>
            <person name="Tapia R."/>
            <person name="Gilna P."/>
            <person name="Schmutz J."/>
            <person name="Larimer F."/>
            <person name="Land M."/>
            <person name="Hauser L."/>
            <person name="Kyrpides N."/>
            <person name="Mikhailova N."/>
            <person name="Janssen P.H."/>
            <person name="Kuske C.R."/>
            <person name="Richardson P."/>
        </authorList>
    </citation>
    <scope>NUCLEOTIDE SEQUENCE</scope>
    <source>
        <strain evidence="3">Ellin6076</strain>
    </source>
</reference>
<protein>
    <submittedName>
        <fullName evidence="3">Putative esterase</fullName>
    </submittedName>
</protein>